<comment type="caution">
    <text evidence="1">The sequence shown here is derived from an EMBL/GenBank/DDBJ whole genome shotgun (WGS) entry which is preliminary data.</text>
</comment>
<proteinExistence type="predicted"/>
<sequence length="349" mass="40709">MKYKISNDDILKPENYFHKFDLRNNQVSFLKMDRDSFKKSPFLDHRIQCASITSTSIDLTDSCIESLFSTNHHYTCNFIFHTAYCCSTLLSRAVDISNKTMVYREPVTLHQLAVMQRRKEEFPEQHINSWDKYFHFTLKMLSKTWSKNEISIIKPTDSCNNIIPQIMTVSENSKAILLYSKLKDFIASNLKSEGRRKFLKNFVMRSTRDAKKYSIFNSINPETLDDAKSATFVWMVSIMLYLDAIDKSAHCKTLDAEKLLDDPFNKLKLVSKHLRINLTDNEIEDILSSPSWNKHAKNTNDVTYSNADRQKEKINVLKQNANQVEEAIKWSQSIFNWEDALLKLEKVAL</sequence>
<evidence type="ECO:0000313" key="2">
    <source>
        <dbReference type="Proteomes" id="UP000254266"/>
    </source>
</evidence>
<dbReference type="EMBL" id="QFXC01000013">
    <property type="protein sequence ID" value="RDH81014.1"/>
    <property type="molecule type" value="Genomic_DNA"/>
</dbReference>
<evidence type="ECO:0000313" key="1">
    <source>
        <dbReference type="EMBL" id="RDH81014.1"/>
    </source>
</evidence>
<protein>
    <submittedName>
        <fullName evidence="1">Uncharacterized protein</fullName>
    </submittedName>
</protein>
<organism evidence="1 2">
    <name type="scientific">endosymbiont of Galathealinum brachiosum</name>
    <dbReference type="NCBI Taxonomy" id="2200906"/>
    <lineage>
        <taxon>Bacteria</taxon>
        <taxon>Pseudomonadati</taxon>
        <taxon>Pseudomonadota</taxon>
        <taxon>Gammaproteobacteria</taxon>
        <taxon>sulfur-oxidizing symbionts</taxon>
    </lineage>
</organism>
<accession>A0A370D9H2</accession>
<dbReference type="InterPro" id="IPR027417">
    <property type="entry name" value="P-loop_NTPase"/>
</dbReference>
<gene>
    <name evidence="1" type="ORF">DIZ80_12890</name>
</gene>
<dbReference type="Gene3D" id="3.40.50.300">
    <property type="entry name" value="P-loop containing nucleotide triphosphate hydrolases"/>
    <property type="match status" value="1"/>
</dbReference>
<dbReference type="Proteomes" id="UP000254266">
    <property type="component" value="Unassembled WGS sequence"/>
</dbReference>
<dbReference type="SUPFAM" id="SSF52540">
    <property type="entry name" value="P-loop containing nucleoside triphosphate hydrolases"/>
    <property type="match status" value="1"/>
</dbReference>
<keyword evidence="2" id="KW-1185">Reference proteome</keyword>
<dbReference type="AlphaFoldDB" id="A0A370D9H2"/>
<reference evidence="1 2" key="1">
    <citation type="journal article" date="2018" name="ISME J.">
        <title>Endosymbiont genomes yield clues of tubeworm success.</title>
        <authorList>
            <person name="Li Y."/>
            <person name="Liles M.R."/>
            <person name="Halanych K.M."/>
        </authorList>
    </citation>
    <scope>NUCLEOTIDE SEQUENCE [LARGE SCALE GENOMIC DNA]</scope>
    <source>
        <strain evidence="1">A1464</strain>
    </source>
</reference>
<name>A0A370D9H2_9GAMM</name>